<dbReference type="PIRSF" id="PIRSF038958">
    <property type="entry name" value="PG_synth_SpoVB"/>
    <property type="match status" value="1"/>
</dbReference>
<dbReference type="RefSeq" id="WP_349153220.1">
    <property type="nucleotide sequence ID" value="NZ_JBBMER010000002.1"/>
</dbReference>
<feature type="transmembrane region" description="Helical" evidence="6">
    <location>
        <begin position="189"/>
        <end position="210"/>
    </location>
</feature>
<feature type="transmembrane region" description="Helical" evidence="6">
    <location>
        <begin position="125"/>
        <end position="148"/>
    </location>
</feature>
<accession>A0ABV1BSN9</accession>
<dbReference type="EMBL" id="JBBMER010000002">
    <property type="protein sequence ID" value="MEQ2378779.1"/>
    <property type="molecule type" value="Genomic_DNA"/>
</dbReference>
<protein>
    <submittedName>
        <fullName evidence="7">Oligosaccharide flippase family protein</fullName>
    </submittedName>
</protein>
<feature type="transmembrane region" description="Helical" evidence="6">
    <location>
        <begin position="365"/>
        <end position="386"/>
    </location>
</feature>
<dbReference type="InterPro" id="IPR050833">
    <property type="entry name" value="Poly_Biosynth_Transport"/>
</dbReference>
<feature type="transmembrane region" description="Helical" evidence="6">
    <location>
        <begin position="454"/>
        <end position="474"/>
    </location>
</feature>
<dbReference type="PANTHER" id="PTHR30250">
    <property type="entry name" value="PST FAMILY PREDICTED COLANIC ACID TRANSPORTER"/>
    <property type="match status" value="1"/>
</dbReference>
<gene>
    <name evidence="7" type="ORF">WMO14_02625</name>
</gene>
<feature type="transmembrane region" description="Helical" evidence="6">
    <location>
        <begin position="160"/>
        <end position="177"/>
    </location>
</feature>
<evidence type="ECO:0000256" key="3">
    <source>
        <dbReference type="ARBA" id="ARBA00022692"/>
    </source>
</evidence>
<dbReference type="Proteomes" id="UP001442364">
    <property type="component" value="Unassembled WGS sequence"/>
</dbReference>
<evidence type="ECO:0000256" key="4">
    <source>
        <dbReference type="ARBA" id="ARBA00022989"/>
    </source>
</evidence>
<keyword evidence="8" id="KW-1185">Reference proteome</keyword>
<comment type="caution">
    <text evidence="7">The sequence shown here is derived from an EMBL/GenBank/DDBJ whole genome shotgun (WGS) entry which is preliminary data.</text>
</comment>
<dbReference type="InterPro" id="IPR024923">
    <property type="entry name" value="PG_synth_SpoVB"/>
</dbReference>
<evidence type="ECO:0000313" key="7">
    <source>
        <dbReference type="EMBL" id="MEQ2378779.1"/>
    </source>
</evidence>
<comment type="subcellular location">
    <subcellularLocation>
        <location evidence="1">Cell membrane</location>
        <topology evidence="1">Multi-pass membrane protein</topology>
    </subcellularLocation>
</comment>
<evidence type="ECO:0000256" key="6">
    <source>
        <dbReference type="SAM" id="Phobius"/>
    </source>
</evidence>
<feature type="transmembrane region" description="Helical" evidence="6">
    <location>
        <begin position="85"/>
        <end position="113"/>
    </location>
</feature>
<feature type="transmembrane region" description="Helical" evidence="6">
    <location>
        <begin position="494"/>
        <end position="512"/>
    </location>
</feature>
<dbReference type="PANTHER" id="PTHR30250:SF21">
    <property type="entry name" value="LIPID II FLIPPASE MURJ"/>
    <property type="match status" value="1"/>
</dbReference>
<keyword evidence="3 6" id="KW-0812">Transmembrane</keyword>
<name>A0ABV1BSN9_9FIRM</name>
<keyword evidence="4 6" id="KW-1133">Transmembrane helix</keyword>
<dbReference type="InterPro" id="IPR002797">
    <property type="entry name" value="Polysacc_synth"/>
</dbReference>
<dbReference type="Pfam" id="PF01943">
    <property type="entry name" value="Polysacc_synt"/>
    <property type="match status" value="1"/>
</dbReference>
<feature type="transmembrane region" description="Helical" evidence="6">
    <location>
        <begin position="333"/>
        <end position="353"/>
    </location>
</feature>
<feature type="transmembrane region" description="Helical" evidence="6">
    <location>
        <begin position="20"/>
        <end position="38"/>
    </location>
</feature>
<keyword evidence="2" id="KW-1003">Cell membrane</keyword>
<feature type="transmembrane region" description="Helical" evidence="6">
    <location>
        <begin position="285"/>
        <end position="312"/>
    </location>
</feature>
<keyword evidence="5 6" id="KW-0472">Membrane</keyword>
<evidence type="ECO:0000256" key="2">
    <source>
        <dbReference type="ARBA" id="ARBA00022475"/>
    </source>
</evidence>
<organism evidence="7 8">
    <name type="scientific">[Lactobacillus] rogosae</name>
    <dbReference type="NCBI Taxonomy" id="706562"/>
    <lineage>
        <taxon>Bacteria</taxon>
        <taxon>Bacillati</taxon>
        <taxon>Bacillota</taxon>
        <taxon>Clostridia</taxon>
        <taxon>Lachnospirales</taxon>
        <taxon>Lachnospiraceae</taxon>
        <taxon>Lachnospira</taxon>
    </lineage>
</organism>
<proteinExistence type="predicted"/>
<feature type="transmembrane region" description="Helical" evidence="6">
    <location>
        <begin position="50"/>
        <end position="73"/>
    </location>
</feature>
<evidence type="ECO:0000256" key="1">
    <source>
        <dbReference type="ARBA" id="ARBA00004651"/>
    </source>
</evidence>
<sequence length="518" mass="56612">MSSKSGRQLLYTPVIKGTIILTIAGLLCRILGFYYRIFLNSHIGSYGMGMLQLVLPLCGIAFSVCMCGFNSAISKYTAQTHGNINVLLGGLLMSFPLSCIFSAVCATFSYEIADKLMFNADCAPLIQIIAIGIPLSTIHSCICGYYYGCKKTFIPAISQIIEQLIRIFSVIIYYHLISGNLETLTVTDALYGNIAGEVCADIFCIGCVYVNNKQNNKNNKNNKIIRNNNSCSACKTSYIRVIALYALPLNLNSLLLHLFESAEAILIPAQLIIYGLSKENAVSTYGIISGMTLPLLLFPSAITNSMSVMLLPKVSEDNSVQRSSSVITTLHQSVNICMHLGIMSCVLFILYIGRLGATLFHEPSVYNYTIMLACICPFLYVKTSLASILNGLNMTARTCAYSITGLAIRIASLILLVPGIGISGYIYGLIISNILVCALHYIKLYKMYHFKPDIINNIITPLSLSIIAVTSSNITLRLITSLLSCVTALTLNSIFSLCANILLSCLIYIIIYSKVDFT</sequence>
<evidence type="ECO:0000256" key="5">
    <source>
        <dbReference type="ARBA" id="ARBA00023136"/>
    </source>
</evidence>
<evidence type="ECO:0000313" key="8">
    <source>
        <dbReference type="Proteomes" id="UP001442364"/>
    </source>
</evidence>
<reference evidence="7 8" key="1">
    <citation type="submission" date="2024-03" db="EMBL/GenBank/DDBJ databases">
        <title>Human intestinal bacterial collection.</title>
        <authorList>
            <person name="Pauvert C."/>
            <person name="Hitch T.C.A."/>
            <person name="Clavel T."/>
        </authorList>
    </citation>
    <scope>NUCLEOTIDE SEQUENCE [LARGE SCALE GENOMIC DNA]</scope>
    <source>
        <strain evidence="7 8">CLA-AA-H255</strain>
    </source>
</reference>